<evidence type="ECO:0000313" key="4">
    <source>
        <dbReference type="Proteomes" id="UP000008065"/>
    </source>
</evidence>
<keyword evidence="2" id="KW-0472">Membrane</keyword>
<gene>
    <name evidence="3" type="ORF">NEUTE1DRAFT_67638</name>
</gene>
<organism evidence="3 4">
    <name type="scientific">Neurospora tetrasperma (strain FGSC 2508 / ATCC MYA-4615 / P0657)</name>
    <dbReference type="NCBI Taxonomy" id="510951"/>
    <lineage>
        <taxon>Eukaryota</taxon>
        <taxon>Fungi</taxon>
        <taxon>Dikarya</taxon>
        <taxon>Ascomycota</taxon>
        <taxon>Pezizomycotina</taxon>
        <taxon>Sordariomycetes</taxon>
        <taxon>Sordariomycetidae</taxon>
        <taxon>Sordariales</taxon>
        <taxon>Sordariaceae</taxon>
        <taxon>Neurospora</taxon>
    </lineage>
</organism>
<dbReference type="AlphaFoldDB" id="F8MUP1"/>
<feature type="transmembrane region" description="Helical" evidence="2">
    <location>
        <begin position="256"/>
        <end position="280"/>
    </location>
</feature>
<feature type="compositionally biased region" description="Low complexity" evidence="1">
    <location>
        <begin position="220"/>
        <end position="246"/>
    </location>
</feature>
<protein>
    <submittedName>
        <fullName evidence="3">Uncharacterized protein</fullName>
    </submittedName>
</protein>
<feature type="region of interest" description="Disordered" evidence="1">
    <location>
        <begin position="59"/>
        <end position="83"/>
    </location>
</feature>
<dbReference type="KEGG" id="nte:NEUTE1DRAFT67638"/>
<reference evidence="4" key="1">
    <citation type="journal article" date="2011" name="Genetics">
        <title>Massive changes in genome architecture accompany the transition to self-fertility in the filamentous fungus Neurospora tetrasperma.</title>
        <authorList>
            <person name="Ellison C.E."/>
            <person name="Stajich J.E."/>
            <person name="Jacobson D.J."/>
            <person name="Natvig D.O."/>
            <person name="Lapidus A."/>
            <person name="Foster B."/>
            <person name="Aerts A."/>
            <person name="Riley R."/>
            <person name="Lindquist E.A."/>
            <person name="Grigoriev I.V."/>
            <person name="Taylor J.W."/>
        </authorList>
    </citation>
    <scope>NUCLEOTIDE SEQUENCE [LARGE SCALE GENOMIC DNA]</scope>
    <source>
        <strain evidence="4">FGSC 2508 / P0657</strain>
    </source>
</reference>
<proteinExistence type="predicted"/>
<dbReference type="GeneID" id="20829272"/>
<keyword evidence="2" id="KW-0812">Transmembrane</keyword>
<dbReference type="RefSeq" id="XP_009853516.1">
    <property type="nucleotide sequence ID" value="XM_009855214.1"/>
</dbReference>
<feature type="compositionally biased region" description="Basic and acidic residues" evidence="1">
    <location>
        <begin position="289"/>
        <end position="303"/>
    </location>
</feature>
<evidence type="ECO:0000313" key="3">
    <source>
        <dbReference type="EMBL" id="EGO55723.1"/>
    </source>
</evidence>
<dbReference type="OrthoDB" id="5213764at2759"/>
<feature type="compositionally biased region" description="Polar residues" evidence="1">
    <location>
        <begin position="64"/>
        <end position="79"/>
    </location>
</feature>
<keyword evidence="2" id="KW-1133">Transmembrane helix</keyword>
<accession>F8MUP1</accession>
<dbReference type="Proteomes" id="UP000008065">
    <property type="component" value="Unassembled WGS sequence"/>
</dbReference>
<feature type="compositionally biased region" description="Basic and acidic residues" evidence="1">
    <location>
        <begin position="396"/>
        <end position="434"/>
    </location>
</feature>
<dbReference type="HOGENOM" id="CLU_496142_0_0_1"/>
<dbReference type="EMBL" id="GL891306">
    <property type="protein sequence ID" value="EGO55723.1"/>
    <property type="molecule type" value="Genomic_DNA"/>
</dbReference>
<evidence type="ECO:0000256" key="1">
    <source>
        <dbReference type="SAM" id="MobiDB-lite"/>
    </source>
</evidence>
<feature type="region of interest" description="Disordered" evidence="1">
    <location>
        <begin position="510"/>
        <end position="549"/>
    </location>
</feature>
<feature type="region of interest" description="Disordered" evidence="1">
    <location>
        <begin position="289"/>
        <end position="312"/>
    </location>
</feature>
<sequence>MILVRTAAAPFSTSVSVSVTAVISRVTWSLLLATFFYSTCVASASINVVRRDGNGDNGIIPAGHTQSPTLPFTSNSNSLAGRPQKRSTTEHVILCDCLSAQGIRSSQMAYYSAEVHGLPTGGVASVETKFNTTAAWYNDTTSATWADTGVTFKAVIGYHVAENDYLGKGNNGYGDFTCWQRAKTGFSYDLNGDGNVCAMLIDCNKDTAPSTNPAYVPLGSTTTTGTPATSSSSSSPSSSSDPAASAQKDKVISNGAVIGIAVGIVGAFIFLAGGASFLVARRRRQIRKRQQEQEQRQRKEARTESTITDPNTVYELDGGWHRHEMGDDTGHYEIDGQVRCEMDGVDGEIKGKMDDLFAEADVKEVIISNEKVDSKKAIIDEEIDDKKKKRYVGGVSEKEKEVRRDKEEREREREQQEQEQKQQQEEQKRNRDAEQLPPVSLLSPLLPAWAAGAGTSWTEEVGQTPFCLPALMPEPEKFMAEDFRAYKEKNNDNDKDETNFKFRFEEETQKYMKVEVPSPTGATGNGEDAHASEDDSSGGQEGKKEEGLP</sequence>
<name>F8MUP1_NEUT8</name>
<feature type="region of interest" description="Disordered" evidence="1">
    <location>
        <begin position="214"/>
        <end position="246"/>
    </location>
</feature>
<dbReference type="VEuPathDB" id="FungiDB:NEUTE1DRAFT_67638"/>
<feature type="region of interest" description="Disordered" evidence="1">
    <location>
        <begin position="394"/>
        <end position="440"/>
    </location>
</feature>
<keyword evidence="4" id="KW-1185">Reference proteome</keyword>
<evidence type="ECO:0000256" key="2">
    <source>
        <dbReference type="SAM" id="Phobius"/>
    </source>
</evidence>